<dbReference type="SMART" id="SM00066">
    <property type="entry name" value="GAL4"/>
    <property type="match status" value="1"/>
</dbReference>
<dbReference type="SUPFAM" id="SSF57701">
    <property type="entry name" value="Zn2/Cys6 DNA-binding domain"/>
    <property type="match status" value="1"/>
</dbReference>
<dbReference type="AlphaFoldDB" id="W9HFZ2"/>
<dbReference type="Gene3D" id="4.10.240.10">
    <property type="entry name" value="Zn(2)-C6 fungal-type DNA-binding domain"/>
    <property type="match status" value="1"/>
</dbReference>
<protein>
    <recommendedName>
        <fullName evidence="7">Zn(2)-C6 fungal-type domain-containing protein</fullName>
    </recommendedName>
</protein>
<evidence type="ECO:0000313" key="8">
    <source>
        <dbReference type="EMBL" id="EWY79904.1"/>
    </source>
</evidence>
<evidence type="ECO:0000256" key="3">
    <source>
        <dbReference type="ARBA" id="ARBA00023125"/>
    </source>
</evidence>
<reference evidence="8 9" key="1">
    <citation type="submission" date="2011-06" db="EMBL/GenBank/DDBJ databases">
        <title>The Genome Sequence of Fusarium oxysporum FOSC 3-a.</title>
        <authorList>
            <consortium name="The Broad Institute Genome Sequencing Platform"/>
            <person name="Ma L.-J."/>
            <person name="Gale L.R."/>
            <person name="Schwartz D.C."/>
            <person name="Zhou S."/>
            <person name="Corby-Kistler H."/>
            <person name="Young S.K."/>
            <person name="Zeng Q."/>
            <person name="Gargeya S."/>
            <person name="Fitzgerald M."/>
            <person name="Haas B."/>
            <person name="Abouelleil A."/>
            <person name="Alvarado L."/>
            <person name="Arachchi H.M."/>
            <person name="Berlin A."/>
            <person name="Brown A."/>
            <person name="Chapman S.B."/>
            <person name="Chen Z."/>
            <person name="Dunbar C."/>
            <person name="Freedman E."/>
            <person name="Gearin G."/>
            <person name="Gellesch M."/>
            <person name="Goldberg J."/>
            <person name="Griggs A."/>
            <person name="Gujja S."/>
            <person name="Heiman D."/>
            <person name="Howarth C."/>
            <person name="Larson L."/>
            <person name="Lui A."/>
            <person name="MacDonald P.J.P."/>
            <person name="Mehta T."/>
            <person name="Montmayeur A."/>
            <person name="Murphy C."/>
            <person name="Neiman D."/>
            <person name="Pearson M."/>
            <person name="Priest M."/>
            <person name="Roberts A."/>
            <person name="Saif S."/>
            <person name="Shea T."/>
            <person name="Shenoy N."/>
            <person name="Sisk P."/>
            <person name="Stolte C."/>
            <person name="Sykes S."/>
            <person name="Wortman J."/>
            <person name="Nusbaum C."/>
            <person name="Birren B."/>
        </authorList>
    </citation>
    <scope>NUCLEOTIDE SEQUENCE [LARGE SCALE GENOMIC DNA]</scope>
    <source>
        <strain evidence="9">FOSC 3-a</strain>
    </source>
</reference>
<evidence type="ECO:0000256" key="1">
    <source>
        <dbReference type="ARBA" id="ARBA00022723"/>
    </source>
</evidence>
<dbReference type="GO" id="GO:0008270">
    <property type="term" value="F:zinc ion binding"/>
    <property type="evidence" value="ECO:0007669"/>
    <property type="project" value="InterPro"/>
</dbReference>
<dbReference type="PANTHER" id="PTHR47424">
    <property type="entry name" value="REGULATORY PROTEIN GAL4"/>
    <property type="match status" value="1"/>
</dbReference>
<dbReference type="PROSITE" id="PS50048">
    <property type="entry name" value="ZN2_CY6_FUNGAL_2"/>
    <property type="match status" value="1"/>
</dbReference>
<dbReference type="EMBL" id="JH717853">
    <property type="protein sequence ID" value="EWY79904.1"/>
    <property type="molecule type" value="Genomic_DNA"/>
</dbReference>
<keyword evidence="1" id="KW-0479">Metal-binding</keyword>
<dbReference type="Pfam" id="PF04082">
    <property type="entry name" value="Fungal_trans"/>
    <property type="match status" value="1"/>
</dbReference>
<name>W9HFZ2_FUSOX</name>
<evidence type="ECO:0000256" key="4">
    <source>
        <dbReference type="ARBA" id="ARBA00023163"/>
    </source>
</evidence>
<accession>W9HFZ2</accession>
<dbReference type="InterPro" id="IPR001138">
    <property type="entry name" value="Zn2Cys6_DnaBD"/>
</dbReference>
<dbReference type="GO" id="GO:0003677">
    <property type="term" value="F:DNA binding"/>
    <property type="evidence" value="ECO:0007669"/>
    <property type="project" value="UniProtKB-KW"/>
</dbReference>
<evidence type="ECO:0000256" key="6">
    <source>
        <dbReference type="SAM" id="MobiDB-lite"/>
    </source>
</evidence>
<dbReference type="GO" id="GO:0000981">
    <property type="term" value="F:DNA-binding transcription factor activity, RNA polymerase II-specific"/>
    <property type="evidence" value="ECO:0007669"/>
    <property type="project" value="InterPro"/>
</dbReference>
<keyword evidence="2" id="KW-0805">Transcription regulation</keyword>
<feature type="compositionally biased region" description="Pro residues" evidence="6">
    <location>
        <begin position="91"/>
        <end position="103"/>
    </location>
</feature>
<feature type="domain" description="Zn(2)-C6 fungal-type" evidence="7">
    <location>
        <begin position="48"/>
        <end position="77"/>
    </location>
</feature>
<evidence type="ECO:0000313" key="9">
    <source>
        <dbReference type="Proteomes" id="UP000030753"/>
    </source>
</evidence>
<dbReference type="GO" id="GO:0006351">
    <property type="term" value="P:DNA-templated transcription"/>
    <property type="evidence" value="ECO:0007669"/>
    <property type="project" value="InterPro"/>
</dbReference>
<sequence>MPSGQSCIGTAPADYSAPLPSAPVFSPPGAGSVASKSDDIAITRISRACERCRRRKIRCNGAQPCAGCSLQPTACVYRNGRSRVRNQGRRPPIPAPREPPELPSNPAAPVHTPEQPKPQSQWYRRCYAGISVINHTTSSFQVYGPSSQLAFLQRVYERLMMCQTPGLQDCDAQNQIPTAIRNWELERFLFSMPPTQAPSLDCGIFLSRNLGDFFIRSYFKLVHPQVPILDYHEVASEWAASWSAHLGTPEDLTSLLQRKQILFLVLAIGARVCPNMDQDGFKMAEAWAEHFSRKVELPLSATEEPSMHLLRIFLLKAIFAQHVLRINDAYMYLGCAARTAVALGINRSLDFHPIGEDAAQGTITFWATYSMERITALMIGRPSSLRDEHIDIPYPLDSSAPVGPRQASPCGVITDSAYVRAMAMLGGLADQILTGIYHPEASPNAQHFLAAIKIMECEARWQDIVNQLPARLDLLNAEAPVGEHWQEVQRLHLGIMFDTMRMLIHRPALVFTTFFSSITEAQSHTALQLRHSIELCVGSAKSVIRFTYESMSSRVPEARSDGSSAIFLVTACLTLLFYVLDPSITLDSVRDGFLAVNQAMQCLEDMRHLGPAIGKKLSLDIMNMAQNIISSPIGQALVAEDQGLMAEYPWLE</sequence>
<dbReference type="CDD" id="cd00067">
    <property type="entry name" value="GAL4"/>
    <property type="match status" value="1"/>
</dbReference>
<evidence type="ECO:0000256" key="2">
    <source>
        <dbReference type="ARBA" id="ARBA00023015"/>
    </source>
</evidence>
<dbReference type="Pfam" id="PF00172">
    <property type="entry name" value="Zn_clus"/>
    <property type="match status" value="1"/>
</dbReference>
<evidence type="ECO:0000256" key="5">
    <source>
        <dbReference type="ARBA" id="ARBA00023242"/>
    </source>
</evidence>
<gene>
    <name evidence="8" type="ORF">FOYG_16969</name>
</gene>
<dbReference type="Proteomes" id="UP000030753">
    <property type="component" value="Unassembled WGS sequence"/>
</dbReference>
<dbReference type="InterPro" id="IPR036864">
    <property type="entry name" value="Zn2-C6_fun-type_DNA-bd_sf"/>
</dbReference>
<dbReference type="InterPro" id="IPR051127">
    <property type="entry name" value="Fungal_SecMet_Regulators"/>
</dbReference>
<dbReference type="SMART" id="SM00906">
    <property type="entry name" value="Fungal_trans"/>
    <property type="match status" value="1"/>
</dbReference>
<proteinExistence type="predicted"/>
<dbReference type="CDD" id="cd12148">
    <property type="entry name" value="fungal_TF_MHR"/>
    <property type="match status" value="1"/>
</dbReference>
<feature type="region of interest" description="Disordered" evidence="6">
    <location>
        <begin position="82"/>
        <end position="118"/>
    </location>
</feature>
<dbReference type="InterPro" id="IPR007219">
    <property type="entry name" value="XnlR_reg_dom"/>
</dbReference>
<organism evidence="8 9">
    <name type="scientific">Fusarium oxysporum NRRL 32931</name>
    <dbReference type="NCBI Taxonomy" id="660029"/>
    <lineage>
        <taxon>Eukaryota</taxon>
        <taxon>Fungi</taxon>
        <taxon>Dikarya</taxon>
        <taxon>Ascomycota</taxon>
        <taxon>Pezizomycotina</taxon>
        <taxon>Sordariomycetes</taxon>
        <taxon>Hypocreomycetidae</taxon>
        <taxon>Hypocreales</taxon>
        <taxon>Nectriaceae</taxon>
        <taxon>Fusarium</taxon>
        <taxon>Fusarium oxysporum species complex</taxon>
    </lineage>
</organism>
<dbReference type="PROSITE" id="PS00463">
    <property type="entry name" value="ZN2_CY6_FUNGAL_1"/>
    <property type="match status" value="1"/>
</dbReference>
<evidence type="ECO:0000259" key="7">
    <source>
        <dbReference type="PROSITE" id="PS50048"/>
    </source>
</evidence>
<dbReference type="PANTHER" id="PTHR47424:SF3">
    <property type="entry name" value="REGULATORY PROTEIN GAL4"/>
    <property type="match status" value="1"/>
</dbReference>
<keyword evidence="4" id="KW-0804">Transcription</keyword>
<dbReference type="HOGENOM" id="CLU_026516_0_0_1"/>
<keyword evidence="5" id="KW-0539">Nucleus</keyword>
<keyword evidence="3" id="KW-0238">DNA-binding</keyword>